<keyword evidence="10" id="KW-0234">DNA repair</keyword>
<name>A0A5J9THR8_9POAL</name>
<dbReference type="PANTHER" id="PTHR19306">
    <property type="entry name" value="STRUCTURAL MAINTENANCE OF CHROMOSOMES 5,6 SMC5, SMC6"/>
    <property type="match status" value="1"/>
</dbReference>
<evidence type="ECO:0000313" key="15">
    <source>
        <dbReference type="Proteomes" id="UP000324897"/>
    </source>
</evidence>
<feature type="coiled-coil region" evidence="12">
    <location>
        <begin position="197"/>
        <end position="432"/>
    </location>
</feature>
<keyword evidence="7" id="KW-0067">ATP-binding</keyword>
<evidence type="ECO:0000256" key="10">
    <source>
        <dbReference type="ARBA" id="ARBA00023204"/>
    </source>
</evidence>
<dbReference type="GO" id="GO:0003684">
    <property type="term" value="F:damaged DNA binding"/>
    <property type="evidence" value="ECO:0007669"/>
    <property type="project" value="TreeGrafter"/>
</dbReference>
<evidence type="ECO:0000256" key="1">
    <source>
        <dbReference type="ARBA" id="ARBA00004123"/>
    </source>
</evidence>
<dbReference type="SUPFAM" id="SSF52540">
    <property type="entry name" value="P-loop containing nucleoside triphosphate hydrolases"/>
    <property type="match status" value="2"/>
</dbReference>
<keyword evidence="9" id="KW-0233">DNA recombination</keyword>
<comment type="subcellular location">
    <subcellularLocation>
        <location evidence="2">Chromosome</location>
    </subcellularLocation>
    <subcellularLocation>
        <location evidence="1">Nucleus</location>
    </subcellularLocation>
</comment>
<dbReference type="Gramene" id="TVU10824">
    <property type="protein sequence ID" value="TVU10824"/>
    <property type="gene ID" value="EJB05_44376"/>
</dbReference>
<evidence type="ECO:0000256" key="9">
    <source>
        <dbReference type="ARBA" id="ARBA00023172"/>
    </source>
</evidence>
<dbReference type="EMBL" id="RWGY01000039">
    <property type="protein sequence ID" value="TVU10824.1"/>
    <property type="molecule type" value="Genomic_DNA"/>
</dbReference>
<dbReference type="Gene3D" id="3.40.50.300">
    <property type="entry name" value="P-loop containing nucleotide triphosphate hydrolases"/>
    <property type="match status" value="2"/>
</dbReference>
<evidence type="ECO:0000256" key="7">
    <source>
        <dbReference type="ARBA" id="ARBA00022840"/>
    </source>
</evidence>
<feature type="coiled-coil region" evidence="12">
    <location>
        <begin position="783"/>
        <end position="810"/>
    </location>
</feature>
<gene>
    <name evidence="14" type="ORF">EJB05_44376</name>
</gene>
<organism evidence="14 15">
    <name type="scientific">Eragrostis curvula</name>
    <name type="common">weeping love grass</name>
    <dbReference type="NCBI Taxonomy" id="38414"/>
    <lineage>
        <taxon>Eukaryota</taxon>
        <taxon>Viridiplantae</taxon>
        <taxon>Streptophyta</taxon>
        <taxon>Embryophyta</taxon>
        <taxon>Tracheophyta</taxon>
        <taxon>Spermatophyta</taxon>
        <taxon>Magnoliopsida</taxon>
        <taxon>Liliopsida</taxon>
        <taxon>Poales</taxon>
        <taxon>Poaceae</taxon>
        <taxon>PACMAD clade</taxon>
        <taxon>Chloridoideae</taxon>
        <taxon>Eragrostideae</taxon>
        <taxon>Eragrostidinae</taxon>
        <taxon>Eragrostis</taxon>
    </lineage>
</organism>
<dbReference type="GO" id="GO:0000724">
    <property type="term" value="P:double-strand break repair via homologous recombination"/>
    <property type="evidence" value="ECO:0007669"/>
    <property type="project" value="TreeGrafter"/>
</dbReference>
<evidence type="ECO:0000256" key="12">
    <source>
        <dbReference type="SAM" id="Coils"/>
    </source>
</evidence>
<evidence type="ECO:0000256" key="8">
    <source>
        <dbReference type="ARBA" id="ARBA00023054"/>
    </source>
</evidence>
<dbReference type="InterPro" id="IPR027417">
    <property type="entry name" value="P-loop_NTPase"/>
</dbReference>
<dbReference type="GO" id="GO:0051276">
    <property type="term" value="P:chromosome organization"/>
    <property type="evidence" value="ECO:0007669"/>
    <property type="project" value="UniProtKB-ARBA"/>
</dbReference>
<dbReference type="GO" id="GO:0003697">
    <property type="term" value="F:single-stranded DNA binding"/>
    <property type="evidence" value="ECO:0007669"/>
    <property type="project" value="TreeGrafter"/>
</dbReference>
<dbReference type="GO" id="GO:0005634">
    <property type="term" value="C:nucleus"/>
    <property type="evidence" value="ECO:0007669"/>
    <property type="project" value="UniProtKB-SubCell"/>
</dbReference>
<evidence type="ECO:0000256" key="2">
    <source>
        <dbReference type="ARBA" id="ARBA00004286"/>
    </source>
</evidence>
<evidence type="ECO:0000256" key="3">
    <source>
        <dbReference type="ARBA" id="ARBA00006793"/>
    </source>
</evidence>
<evidence type="ECO:0000256" key="11">
    <source>
        <dbReference type="ARBA" id="ARBA00023242"/>
    </source>
</evidence>
<dbReference type="Pfam" id="PF02463">
    <property type="entry name" value="SMC_N"/>
    <property type="match status" value="1"/>
</dbReference>
<keyword evidence="8 12" id="KW-0175">Coiled coil</keyword>
<dbReference type="GO" id="GO:0005524">
    <property type="term" value="F:ATP binding"/>
    <property type="evidence" value="ECO:0007669"/>
    <property type="project" value="UniProtKB-KW"/>
</dbReference>
<dbReference type="InterPro" id="IPR003395">
    <property type="entry name" value="RecF/RecN/SMC_N"/>
</dbReference>
<feature type="coiled-coil region" evidence="12">
    <location>
        <begin position="674"/>
        <end position="708"/>
    </location>
</feature>
<keyword evidence="11" id="KW-0539">Nucleus</keyword>
<keyword evidence="5" id="KW-0547">Nucleotide-binding</keyword>
<protein>
    <recommendedName>
        <fullName evidence="13">RecF/RecN/SMC N-terminal domain-containing protein</fullName>
    </recommendedName>
</protein>
<keyword evidence="6" id="KW-0227">DNA damage</keyword>
<dbReference type="Proteomes" id="UP000324897">
    <property type="component" value="Chromosome 3"/>
</dbReference>
<evidence type="ECO:0000256" key="6">
    <source>
        <dbReference type="ARBA" id="ARBA00022763"/>
    </source>
</evidence>
<dbReference type="GO" id="GO:0030915">
    <property type="term" value="C:Smc5-Smc6 complex"/>
    <property type="evidence" value="ECO:0007669"/>
    <property type="project" value="TreeGrafter"/>
</dbReference>
<accession>A0A5J9THR8</accession>
<comment type="similarity">
    <text evidence="3">Belongs to the SMC family. SMC6 subfamily.</text>
</comment>
<comment type="caution">
    <text evidence="14">The sequence shown here is derived from an EMBL/GenBank/DDBJ whole genome shotgun (WGS) entry which is preliminary data.</text>
</comment>
<dbReference type="AlphaFoldDB" id="A0A5J9THR8"/>
<evidence type="ECO:0000313" key="14">
    <source>
        <dbReference type="EMBL" id="TVU10824.1"/>
    </source>
</evidence>
<dbReference type="OrthoDB" id="10072614at2759"/>
<sequence>MAAGTISKIRLENFMCHSSLQIELGNHVNFITGQNGSGKSAILTALCVAFGCRAKSTQRAASLKDFIKTGCRLELKIVTSGGFRLFDSRSYAAIIVDINNQGEDAFKPELYGNTIILERRIHETNSSTVLKDQYGKKIAHRKDDLNEIIDHFNIDVENPCVIMSQDKSREFLHSGNDKDKFKFFFKATLLQQVNELLTEIRDKLSFANSTIEELENSIRPVLKELEELREKIKNMEHIEEIAHEIENLKKKLAWSWVYDVDKQIEEQESKLQKLKERIPACQERIDHHANIMEKLRKELLEKKENVKSFVEKTKDVRMMKQKMVHDIQEAVKLKMELEKEYARGTKVINGMNKRVKQLQAQVHDYKLKSMQETQAEASQIEQEMQKIEEEINCAYLNVTRIKEGEKKLSDELQGIRQTLNDIEKEIDEGADRFRYLKSQIRDLQSRQGNKVTAFGGERVLQLLKSIEKHQNRFKRPPIGPIGVHVLHYFTVLVAMQQLASERWSVAVDCAVGKLLDAFIVSCHNDLLILRDCGKAANYRNVQIIIYDFAKPRLPVPDHSLPSTAYPTILSVIDSEIPTVINVLIDMGHVERQVLVPNYEVGKSVAFDHRIRNLKEVYTSDGYKMFSRGSVQTILPPFRNMRAGRLCTSLGERIAEMEKESTEIERINIERKLQGNELVSKRDKLEYEIKTLKRKREDEERHFERKKVELDNAKKISANNSHDTALDTTEIEAEMAQLLEDIDNEKLVLQKINVKLTGALEDENNLSASYKEFIDSTNAEMDSMNNMEQDLRVVEDKLHAAQEQKAHYEDVMEKKVLAVIKNAESHYIDLQQLRQDNFEKASIICSESDVEALGGVAGSTPEKLSAHINKLKQRFQQESRRYTESIDDLRALHDKKEQKILRKQQMYTGFKDKLNACQMALELRWKKFQRNASLLKRQLTWLFNEHLGKKGISGHINVDYKNQVLSVEITMPQDASGDTVRDTRGLSGGERSFSTLCFTLALHGMTEAPFRAMDEFDVFMDAVSRKISLDTLVEFAVEQGSQWIFITPHDISMVKPGDRIKKQQMAAPRS</sequence>
<evidence type="ECO:0000259" key="13">
    <source>
        <dbReference type="Pfam" id="PF02463"/>
    </source>
</evidence>
<evidence type="ECO:0000256" key="5">
    <source>
        <dbReference type="ARBA" id="ARBA00022741"/>
    </source>
</evidence>
<dbReference type="PANTHER" id="PTHR19306:SF6">
    <property type="entry name" value="STRUCTURAL MAINTENANCE OF CHROMOSOMES PROTEIN 6"/>
    <property type="match status" value="1"/>
</dbReference>
<dbReference type="GO" id="GO:0035861">
    <property type="term" value="C:site of double-strand break"/>
    <property type="evidence" value="ECO:0007669"/>
    <property type="project" value="TreeGrafter"/>
</dbReference>
<keyword evidence="15" id="KW-1185">Reference proteome</keyword>
<feature type="domain" description="RecF/RecN/SMC N-terminal" evidence="13">
    <location>
        <begin position="6"/>
        <end position="1060"/>
    </location>
</feature>
<proteinExistence type="inferred from homology"/>
<evidence type="ECO:0000256" key="4">
    <source>
        <dbReference type="ARBA" id="ARBA00022454"/>
    </source>
</evidence>
<reference evidence="14 15" key="1">
    <citation type="journal article" date="2019" name="Sci. Rep.">
        <title>A high-quality genome of Eragrostis curvula grass provides insights into Poaceae evolution and supports new strategies to enhance forage quality.</title>
        <authorList>
            <person name="Carballo J."/>
            <person name="Santos B.A.C.M."/>
            <person name="Zappacosta D."/>
            <person name="Garbus I."/>
            <person name="Selva J.P."/>
            <person name="Gallo C.A."/>
            <person name="Diaz A."/>
            <person name="Albertini E."/>
            <person name="Caccamo M."/>
            <person name="Echenique V."/>
        </authorList>
    </citation>
    <scope>NUCLEOTIDE SEQUENCE [LARGE SCALE GENOMIC DNA]</scope>
    <source>
        <strain evidence="15">cv. Victoria</strain>
        <tissue evidence="14">Leaf</tissue>
    </source>
</reference>
<keyword evidence="4" id="KW-0158">Chromosome</keyword>